<reference evidence="3" key="4">
    <citation type="submission" date="2015-06" db="UniProtKB">
        <authorList>
            <consortium name="EnsemblFungi"/>
        </authorList>
    </citation>
    <scope>IDENTIFICATION</scope>
</reference>
<feature type="compositionally biased region" description="Pro residues" evidence="1">
    <location>
        <begin position="200"/>
        <end position="212"/>
    </location>
</feature>
<dbReference type="EMBL" id="AEIJ01000065">
    <property type="status" value="NOT_ANNOTATED_CDS"/>
    <property type="molecule type" value="Genomic_DNA"/>
</dbReference>
<keyword evidence="4" id="KW-1185">Reference proteome</keyword>
<sequence length="312" mass="33757">MPQETPRSPYYLRPEHQPGASAEARAFLWPVHGTMQVFYLDDPETSLYAQAELRHVGEKAPPITDSSLPDARYFPQRTPSSSSSSSSASSSVSSCSSSSTDFYSTEHDQHHAAKLASAASANEKPRTWHPASAQQEHPRHTPTTSAAGVHEPRSGRALHPLFPPWCSFTKILPSPTTPTSSASVSPRNVIQNKSSDVPDPSSPRPHVAPAPAPLKRSKPMPLPVLPLSSATGSSTATRRPPAPGSREAAEEARRGRNRWPRLLWNSQLDAEALDVLRAYHERAVGGPLPILHPDDSPKAVAAWSRRLESAGL</sequence>
<dbReference type="HOGENOM" id="CLU_891974_0_0_1"/>
<gene>
    <name evidence="2" type="ORF">MVLG_00759</name>
</gene>
<dbReference type="InParanoid" id="U5H019"/>
<proteinExistence type="predicted"/>
<dbReference type="EnsemblFungi" id="MVLG_00759T0">
    <property type="protein sequence ID" value="MVLG_00759T0"/>
    <property type="gene ID" value="MVLG_00759"/>
</dbReference>
<reference evidence="4" key="1">
    <citation type="submission" date="2010-11" db="EMBL/GenBank/DDBJ databases">
        <title>The genome sequence of Microbotryum violaceum strain p1A1 Lamole.</title>
        <authorList>
            <person name="Cuomo C."/>
            <person name="Perlin M."/>
            <person name="Young S.K."/>
            <person name="Zeng Q."/>
            <person name="Gargeya S."/>
            <person name="Alvarado L."/>
            <person name="Berlin A."/>
            <person name="Chapman S.B."/>
            <person name="Chen Z."/>
            <person name="Freedman E."/>
            <person name="Gellesch M."/>
            <person name="Goldberg J."/>
            <person name="Griggs A."/>
            <person name="Gujja S."/>
            <person name="Heilman E."/>
            <person name="Heiman D."/>
            <person name="Howarth C."/>
            <person name="Mehta T."/>
            <person name="Neiman D."/>
            <person name="Pearson M."/>
            <person name="Roberts A."/>
            <person name="Saif S."/>
            <person name="Shea T."/>
            <person name="Shenoy N."/>
            <person name="Sisk P."/>
            <person name="Stolte C."/>
            <person name="Sykes S."/>
            <person name="White J."/>
            <person name="Yandava C."/>
            <person name="Haas B."/>
            <person name="Nusbaum C."/>
            <person name="Birren B."/>
        </authorList>
    </citation>
    <scope>NUCLEOTIDE SEQUENCE [LARGE SCALE GENOMIC DNA]</scope>
    <source>
        <strain evidence="4">p1A1 Lamole</strain>
    </source>
</reference>
<feature type="compositionally biased region" description="Low complexity" evidence="1">
    <location>
        <begin position="228"/>
        <end position="239"/>
    </location>
</feature>
<accession>U5H019</accession>
<reference evidence="2" key="2">
    <citation type="submission" date="2010-11" db="EMBL/GenBank/DDBJ databases">
        <authorList>
            <consortium name="The Broad Institute Genome Sequencing Platform"/>
            <person name="Earl A."/>
            <person name="Ward D."/>
            <person name="Feldgarden M."/>
            <person name="Gevers D."/>
            <person name="Butler R."/>
            <person name="Young S.K."/>
            <person name="Zeng Q."/>
            <person name="Gargeya S."/>
            <person name="Fitzgerald M."/>
            <person name="Haas B."/>
            <person name="Abouelleil A."/>
            <person name="Alvarado L."/>
            <person name="Arachchi H.M."/>
            <person name="Berlin A."/>
            <person name="Brown A."/>
            <person name="Chapman S.B."/>
            <person name="Chen Z."/>
            <person name="Dunbar C."/>
            <person name="Freedman E."/>
            <person name="Gearin G."/>
            <person name="Gellesch M."/>
            <person name="Goldberg J."/>
            <person name="Griggs A."/>
            <person name="Gujja S."/>
            <person name="Heilman E."/>
            <person name="Heiman D."/>
            <person name="Howarth C."/>
            <person name="Larson L."/>
            <person name="Lui A."/>
            <person name="MacDonald P.J.P."/>
            <person name="Mehta T."/>
            <person name="Montmayeur A."/>
            <person name="Murphy C."/>
            <person name="Neiman D."/>
            <person name="Pearson M."/>
            <person name="Priest M."/>
            <person name="Roberts A."/>
            <person name="Saif S."/>
            <person name="Shea T."/>
            <person name="Shenoy N."/>
            <person name="Sisk P."/>
            <person name="Stolte C."/>
            <person name="Sykes S."/>
            <person name="White J."/>
            <person name="Yandava C."/>
            <person name="Wortman J."/>
            <person name="Nusbaum C."/>
            <person name="Birren B."/>
        </authorList>
    </citation>
    <scope>NUCLEOTIDE SEQUENCE</scope>
    <source>
        <strain evidence="2">P1A1 Lamole</strain>
    </source>
</reference>
<dbReference type="AlphaFoldDB" id="U5H019"/>
<dbReference type="EMBL" id="GL541646">
    <property type="protein sequence ID" value="KDE09041.1"/>
    <property type="molecule type" value="Genomic_DNA"/>
</dbReference>
<feature type="region of interest" description="Disordered" evidence="1">
    <location>
        <begin position="58"/>
        <end position="160"/>
    </location>
</feature>
<organism evidence="2">
    <name type="scientific">Microbotryum lychnidis-dioicae (strain p1A1 Lamole / MvSl-1064)</name>
    <name type="common">Anther smut fungus</name>
    <dbReference type="NCBI Taxonomy" id="683840"/>
    <lineage>
        <taxon>Eukaryota</taxon>
        <taxon>Fungi</taxon>
        <taxon>Dikarya</taxon>
        <taxon>Basidiomycota</taxon>
        <taxon>Pucciniomycotina</taxon>
        <taxon>Microbotryomycetes</taxon>
        <taxon>Microbotryales</taxon>
        <taxon>Microbotryaceae</taxon>
        <taxon>Microbotryum</taxon>
    </lineage>
</organism>
<dbReference type="Proteomes" id="UP000017200">
    <property type="component" value="Unassembled WGS sequence"/>
</dbReference>
<protein>
    <submittedName>
        <fullName evidence="2 3">Uncharacterized protein</fullName>
    </submittedName>
</protein>
<evidence type="ECO:0000313" key="2">
    <source>
        <dbReference type="EMBL" id="KDE09041.1"/>
    </source>
</evidence>
<feature type="compositionally biased region" description="Low complexity" evidence="1">
    <location>
        <begin position="173"/>
        <end position="186"/>
    </location>
</feature>
<name>U5H019_USTV1</name>
<evidence type="ECO:0000256" key="1">
    <source>
        <dbReference type="SAM" id="MobiDB-lite"/>
    </source>
</evidence>
<evidence type="ECO:0000313" key="3">
    <source>
        <dbReference type="EnsemblFungi" id="MVLG_00759T0"/>
    </source>
</evidence>
<feature type="region of interest" description="Disordered" evidence="1">
    <location>
        <begin position="172"/>
        <end position="254"/>
    </location>
</feature>
<feature type="compositionally biased region" description="Low complexity" evidence="1">
    <location>
        <begin position="80"/>
        <end position="99"/>
    </location>
</feature>
<reference evidence="2 4" key="3">
    <citation type="journal article" date="2015" name="BMC Genomics">
        <title>Sex and parasites: genomic and transcriptomic analysis of Microbotryum lychnidis-dioicae, the biotrophic and plant-castrating anther smut fungus.</title>
        <authorList>
            <person name="Perlin M.H."/>
            <person name="Amselem J."/>
            <person name="Fontanillas E."/>
            <person name="Toh S.S."/>
            <person name="Chen Z."/>
            <person name="Goldberg J."/>
            <person name="Duplessis S."/>
            <person name="Henrissat B."/>
            <person name="Young S."/>
            <person name="Zeng Q."/>
            <person name="Aguileta G."/>
            <person name="Petit E."/>
            <person name="Badouin H."/>
            <person name="Andrews J."/>
            <person name="Razeeq D."/>
            <person name="Gabaldon T."/>
            <person name="Quesneville H."/>
            <person name="Giraud T."/>
            <person name="Hood M.E."/>
            <person name="Schultz D.J."/>
            <person name="Cuomo C.A."/>
        </authorList>
    </citation>
    <scope>NUCLEOTIDE SEQUENCE [LARGE SCALE GENOMIC DNA]</scope>
    <source>
        <strain evidence="4">p1A1 Lamole</strain>
        <strain evidence="2">P1A1 Lamole</strain>
    </source>
</reference>
<dbReference type="OrthoDB" id="2538024at2759"/>
<evidence type="ECO:0000313" key="4">
    <source>
        <dbReference type="Proteomes" id="UP000017200"/>
    </source>
</evidence>